<protein>
    <submittedName>
        <fullName evidence="1">Uncharacterized protein</fullName>
    </submittedName>
</protein>
<dbReference type="EMBL" id="JAUEPP010000001">
    <property type="protein sequence ID" value="KAK3356101.1"/>
    <property type="molecule type" value="Genomic_DNA"/>
</dbReference>
<reference evidence="1" key="1">
    <citation type="journal article" date="2023" name="Mol. Phylogenet. Evol.">
        <title>Genome-scale phylogeny and comparative genomics of the fungal order Sordariales.</title>
        <authorList>
            <person name="Hensen N."/>
            <person name="Bonometti L."/>
            <person name="Westerberg I."/>
            <person name="Brannstrom I.O."/>
            <person name="Guillou S."/>
            <person name="Cros-Aarteil S."/>
            <person name="Calhoun S."/>
            <person name="Haridas S."/>
            <person name="Kuo A."/>
            <person name="Mondo S."/>
            <person name="Pangilinan J."/>
            <person name="Riley R."/>
            <person name="LaButti K."/>
            <person name="Andreopoulos B."/>
            <person name="Lipzen A."/>
            <person name="Chen C."/>
            <person name="Yan M."/>
            <person name="Daum C."/>
            <person name="Ng V."/>
            <person name="Clum A."/>
            <person name="Steindorff A."/>
            <person name="Ohm R.A."/>
            <person name="Martin F."/>
            <person name="Silar P."/>
            <person name="Natvig D.O."/>
            <person name="Lalanne C."/>
            <person name="Gautier V."/>
            <person name="Ament-Velasquez S.L."/>
            <person name="Kruys A."/>
            <person name="Hutchinson M.I."/>
            <person name="Powell A.J."/>
            <person name="Barry K."/>
            <person name="Miller A.N."/>
            <person name="Grigoriev I.V."/>
            <person name="Debuchy R."/>
            <person name="Gladieux P."/>
            <person name="Hiltunen Thoren M."/>
            <person name="Johannesson H."/>
        </authorList>
    </citation>
    <scope>NUCLEOTIDE SEQUENCE</scope>
    <source>
        <strain evidence="1">CBS 560.94</strain>
    </source>
</reference>
<accession>A0AAE0JR31</accession>
<evidence type="ECO:0000313" key="2">
    <source>
        <dbReference type="Proteomes" id="UP001278500"/>
    </source>
</evidence>
<sequence>MLLTTTERAAMGRPVVRCVENLSGFFGFVILPEKVINLGGAQDKDGAHNLVPILLRKGTKYPTFSFAQKRSRGSKSLVKDTRARPQGFDEAASMSEDPEWLYGYGILCHQRGLTTADDPCEATVRTGHGNSQRPKKEKATRNTAYTALYGGTHDMPARGKLKWLMARTSNHSPSRSPRWQLDMSVLKHKIRDLRCRDTVCRYILCRYYVAVMEVCQHLLQHVKPCRCRCLFRRGLTLQCCRAVPVAVTVVPFPVRCCPCRHPFT</sequence>
<name>A0AAE0JR31_9PEZI</name>
<keyword evidence="2" id="KW-1185">Reference proteome</keyword>
<dbReference type="Proteomes" id="UP001278500">
    <property type="component" value="Unassembled WGS sequence"/>
</dbReference>
<dbReference type="AlphaFoldDB" id="A0AAE0JR31"/>
<reference evidence="1" key="2">
    <citation type="submission" date="2023-06" db="EMBL/GenBank/DDBJ databases">
        <authorList>
            <consortium name="Lawrence Berkeley National Laboratory"/>
            <person name="Haridas S."/>
            <person name="Hensen N."/>
            <person name="Bonometti L."/>
            <person name="Westerberg I."/>
            <person name="Brannstrom I.O."/>
            <person name="Guillou S."/>
            <person name="Cros-Aarteil S."/>
            <person name="Calhoun S."/>
            <person name="Kuo A."/>
            <person name="Mondo S."/>
            <person name="Pangilinan J."/>
            <person name="Riley R."/>
            <person name="Labutti K."/>
            <person name="Andreopoulos B."/>
            <person name="Lipzen A."/>
            <person name="Chen C."/>
            <person name="Yanf M."/>
            <person name="Daum C."/>
            <person name="Ng V."/>
            <person name="Clum A."/>
            <person name="Steindorff A."/>
            <person name="Ohm R."/>
            <person name="Martin F."/>
            <person name="Silar P."/>
            <person name="Natvig D."/>
            <person name="Lalanne C."/>
            <person name="Gautier V."/>
            <person name="Ament-Velasquez S.L."/>
            <person name="Kruys A."/>
            <person name="Hutchinson M.I."/>
            <person name="Powell A.J."/>
            <person name="Barry K."/>
            <person name="Miller A.N."/>
            <person name="Grigoriev I.V."/>
            <person name="Debuchy R."/>
            <person name="Gladieux P."/>
            <person name="Thoren M.H."/>
            <person name="Johannesson H."/>
        </authorList>
    </citation>
    <scope>NUCLEOTIDE SEQUENCE</scope>
    <source>
        <strain evidence="1">CBS 560.94</strain>
    </source>
</reference>
<organism evidence="1 2">
    <name type="scientific">Neurospora tetraspora</name>
    <dbReference type="NCBI Taxonomy" id="94610"/>
    <lineage>
        <taxon>Eukaryota</taxon>
        <taxon>Fungi</taxon>
        <taxon>Dikarya</taxon>
        <taxon>Ascomycota</taxon>
        <taxon>Pezizomycotina</taxon>
        <taxon>Sordariomycetes</taxon>
        <taxon>Sordariomycetidae</taxon>
        <taxon>Sordariales</taxon>
        <taxon>Sordariaceae</taxon>
        <taxon>Neurospora</taxon>
    </lineage>
</organism>
<proteinExistence type="predicted"/>
<gene>
    <name evidence="1" type="ORF">B0H65DRAFT_67514</name>
</gene>
<dbReference type="GeneID" id="87868414"/>
<dbReference type="RefSeq" id="XP_062687478.1">
    <property type="nucleotide sequence ID" value="XM_062831260.1"/>
</dbReference>
<comment type="caution">
    <text evidence="1">The sequence shown here is derived from an EMBL/GenBank/DDBJ whole genome shotgun (WGS) entry which is preliminary data.</text>
</comment>
<evidence type="ECO:0000313" key="1">
    <source>
        <dbReference type="EMBL" id="KAK3356101.1"/>
    </source>
</evidence>